<sequence length="76" mass="8481">MTHAGILTGRSSLAGLDWYWYRSGKGPTGHKFVDSVDGYIAEFLKSSRDNSVTPDISYAESIAIFKSKYVLLAYNR</sequence>
<evidence type="ECO:0000313" key="2">
    <source>
        <dbReference type="EMBL" id="CAF4586231.1"/>
    </source>
</evidence>
<evidence type="ECO:0000313" key="3">
    <source>
        <dbReference type="Proteomes" id="UP000663833"/>
    </source>
</evidence>
<dbReference type="AlphaFoldDB" id="A0A817W429"/>
<evidence type="ECO:0000313" key="1">
    <source>
        <dbReference type="EMBL" id="CAF3350736.1"/>
    </source>
</evidence>
<organism evidence="1 3">
    <name type="scientific">Rotaria socialis</name>
    <dbReference type="NCBI Taxonomy" id="392032"/>
    <lineage>
        <taxon>Eukaryota</taxon>
        <taxon>Metazoa</taxon>
        <taxon>Spiralia</taxon>
        <taxon>Gnathifera</taxon>
        <taxon>Rotifera</taxon>
        <taxon>Eurotatoria</taxon>
        <taxon>Bdelloidea</taxon>
        <taxon>Philodinida</taxon>
        <taxon>Philodinidae</taxon>
        <taxon>Rotaria</taxon>
    </lineage>
</organism>
<gene>
    <name evidence="2" type="ORF">HFQ381_LOCUS32786</name>
    <name evidence="1" type="ORF">LUA448_LOCUS13020</name>
</gene>
<dbReference type="Proteomes" id="UP000663833">
    <property type="component" value="Unassembled WGS sequence"/>
</dbReference>
<feature type="non-terminal residue" evidence="1">
    <location>
        <position position="76"/>
    </location>
</feature>
<name>A0A817W429_9BILA</name>
<accession>A0A817W429</accession>
<comment type="caution">
    <text evidence="1">The sequence shown here is derived from an EMBL/GenBank/DDBJ whole genome shotgun (WGS) entry which is preliminary data.</text>
</comment>
<dbReference type="EMBL" id="CAJNYD010001582">
    <property type="protein sequence ID" value="CAF3350736.1"/>
    <property type="molecule type" value="Genomic_DNA"/>
</dbReference>
<dbReference type="EMBL" id="CAJOBO010008670">
    <property type="protein sequence ID" value="CAF4586231.1"/>
    <property type="molecule type" value="Genomic_DNA"/>
</dbReference>
<dbReference type="Proteomes" id="UP000663851">
    <property type="component" value="Unassembled WGS sequence"/>
</dbReference>
<protein>
    <submittedName>
        <fullName evidence="1">Uncharacterized protein</fullName>
    </submittedName>
</protein>
<proteinExistence type="predicted"/>
<reference evidence="1" key="1">
    <citation type="submission" date="2021-02" db="EMBL/GenBank/DDBJ databases">
        <authorList>
            <person name="Nowell W R."/>
        </authorList>
    </citation>
    <scope>NUCLEOTIDE SEQUENCE</scope>
</reference>